<reference evidence="1" key="2">
    <citation type="submission" date="2020-11" db="EMBL/GenBank/DDBJ databases">
        <authorList>
            <person name="McCartney M.A."/>
            <person name="Auch B."/>
            <person name="Kono T."/>
            <person name="Mallez S."/>
            <person name="Becker A."/>
            <person name="Gohl D.M."/>
            <person name="Silverstein K.A.T."/>
            <person name="Koren S."/>
            <person name="Bechman K.B."/>
            <person name="Herman A."/>
            <person name="Abrahante J.E."/>
            <person name="Garbe J."/>
        </authorList>
    </citation>
    <scope>NUCLEOTIDE SEQUENCE</scope>
    <source>
        <strain evidence="1">Duluth1</strain>
        <tissue evidence="1">Whole animal</tissue>
    </source>
</reference>
<evidence type="ECO:0000313" key="2">
    <source>
        <dbReference type="Proteomes" id="UP000828390"/>
    </source>
</evidence>
<organism evidence="1 2">
    <name type="scientific">Dreissena polymorpha</name>
    <name type="common">Zebra mussel</name>
    <name type="synonym">Mytilus polymorpha</name>
    <dbReference type="NCBI Taxonomy" id="45954"/>
    <lineage>
        <taxon>Eukaryota</taxon>
        <taxon>Metazoa</taxon>
        <taxon>Spiralia</taxon>
        <taxon>Lophotrochozoa</taxon>
        <taxon>Mollusca</taxon>
        <taxon>Bivalvia</taxon>
        <taxon>Autobranchia</taxon>
        <taxon>Heteroconchia</taxon>
        <taxon>Euheterodonta</taxon>
        <taxon>Imparidentia</taxon>
        <taxon>Neoheterodontei</taxon>
        <taxon>Myida</taxon>
        <taxon>Dreissenoidea</taxon>
        <taxon>Dreissenidae</taxon>
        <taxon>Dreissena</taxon>
    </lineage>
</organism>
<accession>A0A9D4KGL6</accession>
<dbReference type="Proteomes" id="UP000828390">
    <property type="component" value="Unassembled WGS sequence"/>
</dbReference>
<name>A0A9D4KGL6_DREPO</name>
<evidence type="ECO:0000313" key="1">
    <source>
        <dbReference type="EMBL" id="KAH3839525.1"/>
    </source>
</evidence>
<keyword evidence="2" id="KW-1185">Reference proteome</keyword>
<proteinExistence type="predicted"/>
<reference evidence="1" key="1">
    <citation type="journal article" date="2019" name="bioRxiv">
        <title>The Genome of the Zebra Mussel, Dreissena polymorpha: A Resource for Invasive Species Research.</title>
        <authorList>
            <person name="McCartney M.A."/>
            <person name="Auch B."/>
            <person name="Kono T."/>
            <person name="Mallez S."/>
            <person name="Zhang Y."/>
            <person name="Obille A."/>
            <person name="Becker A."/>
            <person name="Abrahante J.E."/>
            <person name="Garbe J."/>
            <person name="Badalamenti J.P."/>
            <person name="Herman A."/>
            <person name="Mangelson H."/>
            <person name="Liachko I."/>
            <person name="Sullivan S."/>
            <person name="Sone E.D."/>
            <person name="Koren S."/>
            <person name="Silverstein K.A.T."/>
            <person name="Beckman K.B."/>
            <person name="Gohl D.M."/>
        </authorList>
    </citation>
    <scope>NUCLEOTIDE SEQUENCE</scope>
    <source>
        <strain evidence="1">Duluth1</strain>
        <tissue evidence="1">Whole animal</tissue>
    </source>
</reference>
<dbReference type="InterPro" id="IPR052787">
    <property type="entry name" value="MAVS"/>
</dbReference>
<dbReference type="PANTHER" id="PTHR21446:SF12">
    <property type="entry name" value="POTASSIUM CHANNEL TETRAMERIZATION DOMAIN CONTAINING 1"/>
    <property type="match status" value="1"/>
</dbReference>
<protein>
    <submittedName>
        <fullName evidence="1">Uncharacterized protein</fullName>
    </submittedName>
</protein>
<dbReference type="PANTHER" id="PTHR21446">
    <property type="entry name" value="DUF3504 DOMAIN-CONTAINING PROTEIN"/>
    <property type="match status" value="1"/>
</dbReference>
<sequence>MGAAKRLNIDIVKDDAFKDANKNFSAVLAECKRAGLGTIDHHPHIVEADLHMLYTSLHLSPKTPIGLFNKAQFDIRLYFFRRGAENMVSMKKNKIDPAKGLKYVAKVSDEITKNRRETDKEDRSGLMPETPVYQRVGDDEKLLMGSTLSNSLAPQPTPQLALPAPQLALPAPEQAHLASSGFTSPKRGKYRIYHFYQSSFTAIYGRSRYKRYIGRLFALFLCAQYLVSCNAWTTERSVWGNRLPPVWSDPLQPPASPSLTDLLAMQPVSTPNPLAATTRGQLTTAKPKLDTSTAAAVFSTNAATTPAPKATPDFNARWQSLIKQTVDIASHPKVDIANLTASLVSALLLQSVTTTEAPVATTTVAPTTSSKPGLDPKPILQMTLGEILLAASRDKVVNGDTNPSTKPKTTESPVEKRGCFFDNKWYQPLSEIERGQTGSWCYGSYCNHESMVIHWDDHNCTISTTAPTRSNTGSDVHLFNQLVNIAKPLTPSPKSPASLNADLDPATMNQFYNQFVALGAPITGDVGMLMPGSQSSGGGSNLASLAALDPSLLSKLQETMGPNLGGVGSGAIGGPALGGSSGPGCFHEGRLYSPGADITNNREYGHCYGTYCDFNSKVVHWSDRCAQTMAPPTQSYQDLHRQLQQLDLLKK</sequence>
<dbReference type="AlphaFoldDB" id="A0A9D4KGL6"/>
<comment type="caution">
    <text evidence="1">The sequence shown here is derived from an EMBL/GenBank/DDBJ whole genome shotgun (WGS) entry which is preliminary data.</text>
</comment>
<dbReference type="EMBL" id="JAIWYP010000004">
    <property type="protein sequence ID" value="KAH3839525.1"/>
    <property type="molecule type" value="Genomic_DNA"/>
</dbReference>
<gene>
    <name evidence="1" type="ORF">DPMN_112957</name>
</gene>